<dbReference type="EMBL" id="MH591103">
    <property type="protein sequence ID" value="AYC64819.1"/>
    <property type="molecule type" value="Genomic_DNA"/>
</dbReference>
<proteinExistence type="predicted"/>
<feature type="transmembrane region" description="Helical" evidence="1">
    <location>
        <begin position="278"/>
        <end position="296"/>
    </location>
</feature>
<feature type="transmembrane region" description="Helical" evidence="1">
    <location>
        <begin position="254"/>
        <end position="273"/>
    </location>
</feature>
<reference evidence="2" key="2">
    <citation type="journal article" date="2019" name="Mol. Phylogenet. Evol.">
        <title>Reassessment of the classification of bryopsidales (chlorophyta) based on chloroplast phylogenomic analyses.</title>
        <authorList>
            <person name="Cremen M.C."/>
            <person name="Leliaert F."/>
            <person name="West J."/>
            <person name="Lam D.W."/>
            <person name="Shimada S."/>
            <person name="Lopez-Bautista J.M."/>
            <person name="Verbruggen H."/>
        </authorList>
    </citation>
    <scope>NUCLEOTIDE SEQUENCE</scope>
</reference>
<feature type="transmembrane region" description="Helical" evidence="1">
    <location>
        <begin position="63"/>
        <end position="85"/>
    </location>
</feature>
<feature type="transmembrane region" description="Helical" evidence="1">
    <location>
        <begin position="308"/>
        <end position="331"/>
    </location>
</feature>
<accession>A0A386AZE8</accession>
<feature type="transmembrane region" description="Helical" evidence="1">
    <location>
        <begin position="121"/>
        <end position="143"/>
    </location>
</feature>
<keyword evidence="2" id="KW-0150">Chloroplast</keyword>
<feature type="transmembrane region" description="Helical" evidence="1">
    <location>
        <begin position="203"/>
        <end position="225"/>
    </location>
</feature>
<sequence>MASGRGFSLSNWRHPSIIKAPRYSILEGPPSGGGGANWNGGGGGGSGGGTGSNGFGGGGSHNYILIIICGTMVIIVGKVIVEWGYRLLNYGLSGMTQDYLEKTRGLPNKAQGQNRQARVKAVLNATTPLLLSGASLFVMSYIFTAERVREILRSYLAVIEVLAQTFGRALGAALPPQLRETAQRLGHVMAVFGAQIRWLVENVLIRILLWCRTAGILLCSAYLFLKIFSGAAELYKLFEPQGQQVLKSTGSQPVLLFCIGLLKSASVFIIAFLPKNFVLVGSGVLIGALALPGVYYEPLATFVLSYPTFAKVVSCVAGRWCCIIFVGYMANTATLRRFLPFFVGAGYLFGVYQLAMTATPNLLPITPS</sequence>
<dbReference type="RefSeq" id="YP_009518872.1">
    <property type="nucleotide sequence ID" value="NC_039520.1"/>
</dbReference>
<geneLocation type="chloroplast" evidence="2"/>
<reference evidence="2" key="1">
    <citation type="submission" date="2018-07" db="EMBL/GenBank/DDBJ databases">
        <authorList>
            <person name="Quirk P.G."/>
            <person name="Krulwich T.A."/>
        </authorList>
    </citation>
    <scope>NUCLEOTIDE SEQUENCE</scope>
</reference>
<evidence type="ECO:0000256" key="1">
    <source>
        <dbReference type="SAM" id="Phobius"/>
    </source>
</evidence>
<keyword evidence="1" id="KW-0472">Membrane</keyword>
<evidence type="ECO:0000313" key="2">
    <source>
        <dbReference type="EMBL" id="AYC64819.1"/>
    </source>
</evidence>
<dbReference type="AlphaFoldDB" id="A0A386AZE8"/>
<keyword evidence="1" id="KW-1133">Transmembrane helix</keyword>
<organism evidence="2">
    <name type="scientific">Boodleopsis pusilla</name>
    <dbReference type="NCBI Taxonomy" id="381415"/>
    <lineage>
        <taxon>Eukaryota</taxon>
        <taxon>Viridiplantae</taxon>
        <taxon>Chlorophyta</taxon>
        <taxon>core chlorophytes</taxon>
        <taxon>Ulvophyceae</taxon>
        <taxon>TCBD clade</taxon>
        <taxon>Bryopsidales</taxon>
        <taxon>Halimedineae</taxon>
        <taxon>Halimedaceae</taxon>
        <taxon>Rhipileae</taxon>
        <taxon>Boodleopsis</taxon>
    </lineage>
</organism>
<name>A0A386AZE8_9CHLO</name>
<protein>
    <submittedName>
        <fullName evidence="2">Uncharacterized protein</fullName>
    </submittedName>
</protein>
<feature type="transmembrane region" description="Helical" evidence="1">
    <location>
        <begin position="338"/>
        <end position="355"/>
    </location>
</feature>
<gene>
    <name evidence="2" type="primary">orf230</name>
</gene>
<keyword evidence="2" id="KW-0934">Plastid</keyword>
<dbReference type="GeneID" id="38278620"/>
<keyword evidence="1" id="KW-0812">Transmembrane</keyword>